<dbReference type="GO" id="GO:0015074">
    <property type="term" value="P:DNA integration"/>
    <property type="evidence" value="ECO:0007669"/>
    <property type="project" value="InterPro"/>
</dbReference>
<evidence type="ECO:0000259" key="3">
    <source>
        <dbReference type="Pfam" id="PF13102"/>
    </source>
</evidence>
<feature type="domain" description="Phage integrase SAM-like" evidence="3">
    <location>
        <begin position="107"/>
        <end position="202"/>
    </location>
</feature>
<evidence type="ECO:0000313" key="6">
    <source>
        <dbReference type="Proteomes" id="UP000236893"/>
    </source>
</evidence>
<organism evidence="5 6">
    <name type="scientific">Solitalea longa</name>
    <dbReference type="NCBI Taxonomy" id="2079460"/>
    <lineage>
        <taxon>Bacteria</taxon>
        <taxon>Pseudomonadati</taxon>
        <taxon>Bacteroidota</taxon>
        <taxon>Sphingobacteriia</taxon>
        <taxon>Sphingobacteriales</taxon>
        <taxon>Sphingobacteriaceae</taxon>
        <taxon>Solitalea</taxon>
    </lineage>
</organism>
<evidence type="ECO:0000256" key="1">
    <source>
        <dbReference type="ARBA" id="ARBA00023125"/>
    </source>
</evidence>
<dbReference type="InterPro" id="IPR010998">
    <property type="entry name" value="Integrase_recombinase_N"/>
</dbReference>
<evidence type="ECO:0000313" key="5">
    <source>
        <dbReference type="EMBL" id="POY37040.1"/>
    </source>
</evidence>
<dbReference type="GO" id="GO:0003677">
    <property type="term" value="F:DNA binding"/>
    <property type="evidence" value="ECO:0007669"/>
    <property type="project" value="UniProtKB-KW"/>
</dbReference>
<dbReference type="AlphaFoldDB" id="A0A2S5A381"/>
<comment type="caution">
    <text evidence="5">The sequence shown here is derived from an EMBL/GenBank/DDBJ whole genome shotgun (WGS) entry which is preliminary data.</text>
</comment>
<dbReference type="GO" id="GO:0006310">
    <property type="term" value="P:DNA recombination"/>
    <property type="evidence" value="ECO:0007669"/>
    <property type="project" value="UniProtKB-KW"/>
</dbReference>
<dbReference type="Proteomes" id="UP000236893">
    <property type="component" value="Unassembled WGS sequence"/>
</dbReference>
<dbReference type="InterPro" id="IPR025269">
    <property type="entry name" value="SAM-like_dom"/>
</dbReference>
<protein>
    <recommendedName>
        <fullName evidence="7">Tyr recombinase domain-containing protein</fullName>
    </recommendedName>
</protein>
<sequence length="407" mass="47378">MATVNLCVRPDMKDNNGLLPIYMIFQHRGKRFKHFTGLKIQEQNWDVKKQEVIELNGNTARWNNTLTKQKIQLLNATQQILKEHKDADVQEIKEAFYKDLFKCGSEFFAELATFIEESRQTKKESTVFVYETLIKDLKLFEDADDYLISFHNLNSDFYVQFTGFLEKTLNNTNNTISKKIKALKAFLHYASDKKLMQTADFEGFGTKTIETPKLSLTDAEVERLYTLNLSLNKDLAIIRDIFMFGCVTGLKYSDIIKLKVDDVTEDKLLIINQYTYIKTRIPMNNYARFILKKYMGEKGYCFPFVQNVYANKHLKTLGKMAGIETPIKVSIHKGDKIIEKQKPKYELITTDTARYTYAALSLRAGMRPELLIQVLGQKTINALLEYSYFSSPMNDFEMVDCWNKKFF</sequence>
<dbReference type="Pfam" id="PF13102">
    <property type="entry name" value="Phage_int_SAM_5"/>
    <property type="match status" value="1"/>
</dbReference>
<evidence type="ECO:0008006" key="7">
    <source>
        <dbReference type="Google" id="ProtNLM"/>
    </source>
</evidence>
<dbReference type="InterPro" id="IPR035386">
    <property type="entry name" value="Arm-DNA-bind_5"/>
</dbReference>
<dbReference type="InterPro" id="IPR011010">
    <property type="entry name" value="DNA_brk_join_enz"/>
</dbReference>
<evidence type="ECO:0000259" key="4">
    <source>
        <dbReference type="Pfam" id="PF17293"/>
    </source>
</evidence>
<feature type="domain" description="Arm DNA-binding" evidence="4">
    <location>
        <begin position="14"/>
        <end position="93"/>
    </location>
</feature>
<keyword evidence="1" id="KW-0238">DNA-binding</keyword>
<dbReference type="EMBL" id="PQVF01000005">
    <property type="protein sequence ID" value="POY37040.1"/>
    <property type="molecule type" value="Genomic_DNA"/>
</dbReference>
<dbReference type="Gene3D" id="1.10.150.130">
    <property type="match status" value="1"/>
</dbReference>
<proteinExistence type="predicted"/>
<accession>A0A2S5A381</accession>
<evidence type="ECO:0000256" key="2">
    <source>
        <dbReference type="ARBA" id="ARBA00023172"/>
    </source>
</evidence>
<reference evidence="5 6" key="1">
    <citation type="submission" date="2018-01" db="EMBL/GenBank/DDBJ databases">
        <authorList>
            <person name="Gaut B.S."/>
            <person name="Morton B.R."/>
            <person name="Clegg M.T."/>
            <person name="Duvall M.R."/>
        </authorList>
    </citation>
    <scope>NUCLEOTIDE SEQUENCE [LARGE SCALE GENOMIC DNA]</scope>
    <source>
        <strain evidence="5 6">HR-AV</strain>
    </source>
</reference>
<name>A0A2S5A381_9SPHI</name>
<gene>
    <name evidence="5" type="ORF">C3K47_08255</name>
</gene>
<keyword evidence="2" id="KW-0233">DNA recombination</keyword>
<dbReference type="Pfam" id="PF17293">
    <property type="entry name" value="Arm-DNA-bind_5"/>
    <property type="match status" value="1"/>
</dbReference>
<dbReference type="OrthoDB" id="892893at2"/>
<dbReference type="InterPro" id="IPR013762">
    <property type="entry name" value="Integrase-like_cat_sf"/>
</dbReference>
<dbReference type="RefSeq" id="WP_103788650.1">
    <property type="nucleotide sequence ID" value="NZ_PQVF01000005.1"/>
</dbReference>
<dbReference type="Gene3D" id="1.10.443.10">
    <property type="entry name" value="Intergrase catalytic core"/>
    <property type="match status" value="1"/>
</dbReference>
<dbReference type="SUPFAM" id="SSF56349">
    <property type="entry name" value="DNA breaking-rejoining enzymes"/>
    <property type="match status" value="1"/>
</dbReference>
<keyword evidence="6" id="KW-1185">Reference proteome</keyword>